<comment type="function">
    <text evidence="1">Allows the formation of correctly charged Gln-tRNA(Gln) through the transamidation of misacylated Glu-tRNA(Gln) in chloroplasts and mitochondria. The reaction takes place in the presence of glutamine and ATP through an activated gamma-phospho-Glu-tRNA(Gln).</text>
</comment>
<dbReference type="GO" id="GO:0005739">
    <property type="term" value="C:mitochondrion"/>
    <property type="evidence" value="ECO:0007669"/>
    <property type="project" value="UniProtKB-SubCell"/>
</dbReference>
<accession>A0A8T3C1T8</accession>
<dbReference type="InterPro" id="IPR036113">
    <property type="entry name" value="Asp/Glu-ADT_sf_sub_c"/>
</dbReference>
<dbReference type="SMR" id="A0A8T3C1T8"/>
<dbReference type="EMBL" id="JAGYWB010000003">
    <property type="protein sequence ID" value="KAI0527011.1"/>
    <property type="molecule type" value="Genomic_DNA"/>
</dbReference>
<dbReference type="GO" id="GO:0030956">
    <property type="term" value="C:glutamyl-tRNA(Gln) amidotransferase complex"/>
    <property type="evidence" value="ECO:0007669"/>
    <property type="project" value="UniProtKB-UniRule"/>
</dbReference>
<dbReference type="PANTHER" id="PTHR15004:SF0">
    <property type="entry name" value="GLUTAMYL-TRNA(GLN) AMIDOTRANSFERASE SUBUNIT C, MITOCHONDRIAL"/>
    <property type="match status" value="1"/>
</dbReference>
<dbReference type="NCBIfam" id="TIGR00135">
    <property type="entry name" value="gatC"/>
    <property type="match status" value="1"/>
</dbReference>
<comment type="subcellular location">
    <subcellularLocation>
        <location evidence="1">Mitochondrion</location>
    </subcellularLocation>
    <subcellularLocation>
        <location evidence="1">Plastid</location>
        <location evidence="1">Chloroplast</location>
    </subcellularLocation>
</comment>
<dbReference type="SUPFAM" id="SSF141000">
    <property type="entry name" value="Glu-tRNAGln amidotransferase C subunit"/>
    <property type="match status" value="1"/>
</dbReference>
<dbReference type="InterPro" id="IPR003837">
    <property type="entry name" value="GatC"/>
</dbReference>
<keyword evidence="1" id="KW-0150">Chloroplast</keyword>
<dbReference type="GO" id="GO:0005524">
    <property type="term" value="F:ATP binding"/>
    <property type="evidence" value="ECO:0007669"/>
    <property type="project" value="UniProtKB-KW"/>
</dbReference>
<dbReference type="Gene3D" id="1.10.20.60">
    <property type="entry name" value="Glu-tRNAGln amidotransferase C subunit, N-terminal domain"/>
    <property type="match status" value="1"/>
</dbReference>
<dbReference type="GO" id="GO:0032543">
    <property type="term" value="P:mitochondrial translation"/>
    <property type="evidence" value="ECO:0007669"/>
    <property type="project" value="UniProtKB-UniRule"/>
</dbReference>
<dbReference type="EC" id="6.3.5.-" evidence="1"/>
<dbReference type="Proteomes" id="UP000829196">
    <property type="component" value="Unassembled WGS sequence"/>
</dbReference>
<comment type="similarity">
    <text evidence="1">Belongs to the GatC family.</text>
</comment>
<proteinExistence type="inferred from homology"/>
<protein>
    <recommendedName>
        <fullName evidence="1">Glutamyl-tRNA(Gln) amidotransferase subunit C, chloroplastic/mitochondrial</fullName>
        <shortName evidence="1">Glu-AdT subunit C</shortName>
        <ecNumber evidence="1">6.3.5.-</ecNumber>
    </recommendedName>
</protein>
<dbReference type="GO" id="GO:0050567">
    <property type="term" value="F:glutaminyl-tRNA synthase (glutamine-hydrolyzing) activity"/>
    <property type="evidence" value="ECO:0007669"/>
    <property type="project" value="UniProtKB-UniRule"/>
</dbReference>
<evidence type="ECO:0000256" key="1">
    <source>
        <dbReference type="HAMAP-Rule" id="MF_03149"/>
    </source>
</evidence>
<dbReference type="Pfam" id="PF02686">
    <property type="entry name" value="GatC"/>
    <property type="match status" value="1"/>
</dbReference>
<keyword evidence="1" id="KW-0067">ATP-binding</keyword>
<dbReference type="GO" id="GO:0070681">
    <property type="term" value="P:glutaminyl-tRNAGln biosynthesis via transamidation"/>
    <property type="evidence" value="ECO:0007669"/>
    <property type="project" value="UniProtKB-UniRule"/>
</dbReference>
<keyword evidence="1" id="KW-0648">Protein biosynthesis</keyword>
<keyword evidence="1" id="KW-0934">Plastid</keyword>
<dbReference type="HAMAP" id="MF_00122">
    <property type="entry name" value="GatC"/>
    <property type="match status" value="1"/>
</dbReference>
<dbReference type="GO" id="GO:0006450">
    <property type="term" value="P:regulation of translational fidelity"/>
    <property type="evidence" value="ECO:0007669"/>
    <property type="project" value="InterPro"/>
</dbReference>
<keyword evidence="1" id="KW-0496">Mitochondrion</keyword>
<evidence type="ECO:0000313" key="3">
    <source>
        <dbReference type="Proteomes" id="UP000829196"/>
    </source>
</evidence>
<organism evidence="2 3">
    <name type="scientific">Dendrobium nobile</name>
    <name type="common">Orchid</name>
    <dbReference type="NCBI Taxonomy" id="94219"/>
    <lineage>
        <taxon>Eukaryota</taxon>
        <taxon>Viridiplantae</taxon>
        <taxon>Streptophyta</taxon>
        <taxon>Embryophyta</taxon>
        <taxon>Tracheophyta</taxon>
        <taxon>Spermatophyta</taxon>
        <taxon>Magnoliopsida</taxon>
        <taxon>Liliopsida</taxon>
        <taxon>Asparagales</taxon>
        <taxon>Orchidaceae</taxon>
        <taxon>Epidendroideae</taxon>
        <taxon>Malaxideae</taxon>
        <taxon>Dendrobiinae</taxon>
        <taxon>Dendrobium</taxon>
    </lineage>
</organism>
<name>A0A8T3C1T8_DENNO</name>
<keyword evidence="1" id="KW-0436">Ligase</keyword>
<comment type="subunit">
    <text evidence="1">Subunit of the heterotrimeric GatCAB amidotransferase (AdT) complex, composed of A, B and C subunits.</text>
</comment>
<dbReference type="OrthoDB" id="2020502at2759"/>
<comment type="catalytic activity">
    <reaction evidence="1">
        <text>L-glutamyl-tRNA(Gln) + L-glutamine + ATP + H2O = L-glutaminyl-tRNA(Gln) + L-glutamate + ADP + phosphate + H(+)</text>
        <dbReference type="Rhea" id="RHEA:17521"/>
        <dbReference type="Rhea" id="RHEA-COMP:9681"/>
        <dbReference type="Rhea" id="RHEA-COMP:9684"/>
        <dbReference type="ChEBI" id="CHEBI:15377"/>
        <dbReference type="ChEBI" id="CHEBI:15378"/>
        <dbReference type="ChEBI" id="CHEBI:29985"/>
        <dbReference type="ChEBI" id="CHEBI:30616"/>
        <dbReference type="ChEBI" id="CHEBI:43474"/>
        <dbReference type="ChEBI" id="CHEBI:58359"/>
        <dbReference type="ChEBI" id="CHEBI:78520"/>
        <dbReference type="ChEBI" id="CHEBI:78521"/>
        <dbReference type="ChEBI" id="CHEBI:456216"/>
    </reaction>
</comment>
<dbReference type="PANTHER" id="PTHR15004">
    <property type="entry name" value="GLUTAMYL-TRNA(GLN) AMIDOTRANSFERASE SUBUNIT C, MITOCHONDRIAL"/>
    <property type="match status" value="1"/>
</dbReference>
<dbReference type="AlphaFoldDB" id="A0A8T3C1T8"/>
<comment type="caution">
    <text evidence="2">The sequence shown here is derived from an EMBL/GenBank/DDBJ whole genome shotgun (WGS) entry which is preliminary data.</text>
</comment>
<keyword evidence="3" id="KW-1185">Reference proteome</keyword>
<dbReference type="GO" id="GO:0009507">
    <property type="term" value="C:chloroplast"/>
    <property type="evidence" value="ECO:0007669"/>
    <property type="project" value="UniProtKB-SubCell"/>
</dbReference>
<gene>
    <name evidence="1" type="primary">GATC</name>
    <name evidence="2" type="ORF">KFK09_002607</name>
</gene>
<sequence length="133" mass="14957">MVSVVGRAGATALRSFENRKPVLLRRRLFASAPRFSSLQPPDVPLLADAARISLSEKEVEDFAPKIRQVIDWFGQLQAVDLDSVQPSFRADTELNADLREDSPETFQNREAMLAEVPTYDSPYIKVPKVINKE</sequence>
<evidence type="ECO:0000313" key="2">
    <source>
        <dbReference type="EMBL" id="KAI0527011.1"/>
    </source>
</evidence>
<keyword evidence="1" id="KW-0547">Nucleotide-binding</keyword>
<reference evidence="2" key="1">
    <citation type="journal article" date="2022" name="Front. Genet.">
        <title>Chromosome-Scale Assembly of the Dendrobium nobile Genome Provides Insights Into the Molecular Mechanism of the Biosynthesis of the Medicinal Active Ingredient of Dendrobium.</title>
        <authorList>
            <person name="Xu Q."/>
            <person name="Niu S.-C."/>
            <person name="Li K.-L."/>
            <person name="Zheng P.-J."/>
            <person name="Zhang X.-J."/>
            <person name="Jia Y."/>
            <person name="Liu Y."/>
            <person name="Niu Y.-X."/>
            <person name="Yu L.-H."/>
            <person name="Chen D.-F."/>
            <person name="Zhang G.-Q."/>
        </authorList>
    </citation>
    <scope>NUCLEOTIDE SEQUENCE</scope>
    <source>
        <tissue evidence="2">Leaf</tissue>
    </source>
</reference>